<evidence type="ECO:0000256" key="8">
    <source>
        <dbReference type="ARBA" id="ARBA00022989"/>
    </source>
</evidence>
<name>A0A2G9YRR8_9BACT</name>
<proteinExistence type="inferred from homology"/>
<comment type="similarity">
    <text evidence="11">Belongs to the SEDS family. MrdB/RodA subfamily.</text>
</comment>
<dbReference type="GO" id="GO:0009252">
    <property type="term" value="P:peptidoglycan biosynthetic process"/>
    <property type="evidence" value="ECO:0007669"/>
    <property type="project" value="UniProtKB-UniRule"/>
</dbReference>
<dbReference type="GO" id="GO:0071555">
    <property type="term" value="P:cell wall organization"/>
    <property type="evidence" value="ECO:0007669"/>
    <property type="project" value="UniProtKB-KW"/>
</dbReference>
<feature type="transmembrane region" description="Helical" evidence="11">
    <location>
        <begin position="263"/>
        <end position="287"/>
    </location>
</feature>
<dbReference type="GO" id="GO:0015648">
    <property type="term" value="F:lipid-linked peptidoglycan transporter activity"/>
    <property type="evidence" value="ECO:0007669"/>
    <property type="project" value="TreeGrafter"/>
</dbReference>
<dbReference type="GO" id="GO:0005886">
    <property type="term" value="C:plasma membrane"/>
    <property type="evidence" value="ECO:0007669"/>
    <property type="project" value="UniProtKB-SubCell"/>
</dbReference>
<sequence>MAGSAQVKRKLWQTFDWSLFIVPLILVSAGIAVLFSLSFQDTANFAIHQIIFAILGLGLCIVFTFLNYQSLKPVAYILYFVGLVLLVAVLFLGKTKFGATRWISLGFFQLQPSEVFKLILVIVLAKFFSSVEHFHWKYFILIIALAFAPVFLVIKQPDVGTSLVLVIIFFSIIFTASISKIYWWVMGTGIVVFLPVIWFFLRDYQKARIYTFLNPMADPLNRGYHVLQSTITVGSGGLLGRGLGQGSQSVLQFLPEAHTDFIFAGWAEATGFVGSLILILLLVFLIWRIISIAMISRDNFGTFLAIGFASMFLFQLLVNVGMNLGIMPVTGIPLPLVSYGGSSLLVNFIALGILQSIYIRHKKLRF</sequence>
<gene>
    <name evidence="11" type="primary">rodA</name>
    <name evidence="12" type="ORF">COX39_00220</name>
</gene>
<evidence type="ECO:0000256" key="7">
    <source>
        <dbReference type="ARBA" id="ARBA00022984"/>
    </source>
</evidence>
<feature type="transmembrane region" description="Helical" evidence="11">
    <location>
        <begin position="74"/>
        <end position="93"/>
    </location>
</feature>
<dbReference type="NCBIfam" id="TIGR02210">
    <property type="entry name" value="rodA_shape"/>
    <property type="match status" value="1"/>
</dbReference>
<feature type="transmembrane region" description="Helical" evidence="11">
    <location>
        <begin position="299"/>
        <end position="318"/>
    </location>
</feature>
<keyword evidence="7 11" id="KW-0573">Peptidoglycan synthesis</keyword>
<dbReference type="PANTHER" id="PTHR30474:SF1">
    <property type="entry name" value="PEPTIDOGLYCAN GLYCOSYLTRANSFERASE MRDB"/>
    <property type="match status" value="1"/>
</dbReference>
<feature type="transmembrane region" description="Helical" evidence="11">
    <location>
        <begin position="17"/>
        <end position="38"/>
    </location>
</feature>
<evidence type="ECO:0000256" key="2">
    <source>
        <dbReference type="ARBA" id="ARBA00022475"/>
    </source>
</evidence>
<feature type="transmembrane region" description="Helical" evidence="11">
    <location>
        <begin position="222"/>
        <end position="243"/>
    </location>
</feature>
<dbReference type="GO" id="GO:0008360">
    <property type="term" value="P:regulation of cell shape"/>
    <property type="evidence" value="ECO:0007669"/>
    <property type="project" value="UniProtKB-KW"/>
</dbReference>
<feature type="transmembrane region" description="Helical" evidence="11">
    <location>
        <begin position="182"/>
        <end position="201"/>
    </location>
</feature>
<feature type="transmembrane region" description="Helical" evidence="11">
    <location>
        <begin position="50"/>
        <end position="68"/>
    </location>
</feature>
<organism evidence="12 13">
    <name type="scientific">Candidatus Nealsonbacteria bacterium CG23_combo_of_CG06-09_8_20_14_all_40_13</name>
    <dbReference type="NCBI Taxonomy" id="1974724"/>
    <lineage>
        <taxon>Bacteria</taxon>
        <taxon>Candidatus Nealsoniibacteriota</taxon>
    </lineage>
</organism>
<protein>
    <recommendedName>
        <fullName evidence="11">Peptidoglycan glycosyltransferase RodA</fullName>
        <shortName evidence="11">PGT</shortName>
        <ecNumber evidence="11">2.4.99.28</ecNumber>
    </recommendedName>
    <alternativeName>
        <fullName evidence="11">Cell elongation protein RodA</fullName>
    </alternativeName>
    <alternativeName>
        <fullName evidence="11">Cell wall polymerase</fullName>
    </alternativeName>
    <alternativeName>
        <fullName evidence="11">Peptidoglycan polymerase</fullName>
        <shortName evidence="11">PG polymerase</shortName>
    </alternativeName>
</protein>
<keyword evidence="10 11" id="KW-0961">Cell wall biogenesis/degradation</keyword>
<comment type="pathway">
    <text evidence="11">Cell wall biogenesis; peptidoglycan biosynthesis.</text>
</comment>
<dbReference type="AlphaFoldDB" id="A0A2G9YRR8"/>
<evidence type="ECO:0000256" key="3">
    <source>
        <dbReference type="ARBA" id="ARBA00022676"/>
    </source>
</evidence>
<accession>A0A2G9YRR8</accession>
<dbReference type="InterPro" id="IPR001182">
    <property type="entry name" value="FtsW/RodA"/>
</dbReference>
<evidence type="ECO:0000256" key="11">
    <source>
        <dbReference type="HAMAP-Rule" id="MF_02079"/>
    </source>
</evidence>
<feature type="transmembrane region" description="Helical" evidence="11">
    <location>
        <begin position="338"/>
        <end position="359"/>
    </location>
</feature>
<keyword evidence="2 11" id="KW-1003">Cell membrane</keyword>
<keyword evidence="3 11" id="KW-0328">Glycosyltransferase</keyword>
<keyword evidence="8 11" id="KW-1133">Transmembrane helix</keyword>
<keyword evidence="6 11" id="KW-0133">Cell shape</keyword>
<comment type="function">
    <text evidence="11">Peptidoglycan polymerase that is essential for cell wall elongation.</text>
</comment>
<dbReference type="UniPathway" id="UPA00219"/>
<dbReference type="InterPro" id="IPR018365">
    <property type="entry name" value="Cell_cycle_FtsW-rel_CS"/>
</dbReference>
<reference evidence="12 13" key="1">
    <citation type="submission" date="2017-09" db="EMBL/GenBank/DDBJ databases">
        <title>Depth-based differentiation of microbial function through sediment-hosted aquifers and enrichment of novel symbionts in the deep terrestrial subsurface.</title>
        <authorList>
            <person name="Probst A.J."/>
            <person name="Ladd B."/>
            <person name="Jarett J.K."/>
            <person name="Geller-Mcgrath D.E."/>
            <person name="Sieber C.M."/>
            <person name="Emerson J.B."/>
            <person name="Anantharaman K."/>
            <person name="Thomas B.C."/>
            <person name="Malmstrom R."/>
            <person name="Stieglmeier M."/>
            <person name="Klingl A."/>
            <person name="Woyke T."/>
            <person name="Ryan C.M."/>
            <person name="Banfield J.F."/>
        </authorList>
    </citation>
    <scope>NUCLEOTIDE SEQUENCE [LARGE SCALE GENOMIC DNA]</scope>
    <source>
        <strain evidence="12">CG23_combo_of_CG06-09_8_20_14_all_40_13</strain>
    </source>
</reference>
<feature type="transmembrane region" description="Helical" evidence="11">
    <location>
        <begin position="105"/>
        <end position="128"/>
    </location>
</feature>
<dbReference type="HAMAP" id="MF_02079">
    <property type="entry name" value="PGT_RodA"/>
    <property type="match status" value="1"/>
</dbReference>
<feature type="transmembrane region" description="Helical" evidence="11">
    <location>
        <begin position="134"/>
        <end position="154"/>
    </location>
</feature>
<evidence type="ECO:0000256" key="1">
    <source>
        <dbReference type="ARBA" id="ARBA00004141"/>
    </source>
</evidence>
<dbReference type="PANTHER" id="PTHR30474">
    <property type="entry name" value="CELL CYCLE PROTEIN"/>
    <property type="match status" value="1"/>
</dbReference>
<keyword evidence="4 11" id="KW-0808">Transferase</keyword>
<dbReference type="Proteomes" id="UP000231567">
    <property type="component" value="Unassembled WGS sequence"/>
</dbReference>
<evidence type="ECO:0000256" key="10">
    <source>
        <dbReference type="ARBA" id="ARBA00023316"/>
    </source>
</evidence>
<dbReference type="GO" id="GO:0032153">
    <property type="term" value="C:cell division site"/>
    <property type="evidence" value="ECO:0007669"/>
    <property type="project" value="TreeGrafter"/>
</dbReference>
<dbReference type="InterPro" id="IPR011923">
    <property type="entry name" value="RodA/MrdB"/>
</dbReference>
<evidence type="ECO:0000256" key="4">
    <source>
        <dbReference type="ARBA" id="ARBA00022679"/>
    </source>
</evidence>
<dbReference type="Pfam" id="PF01098">
    <property type="entry name" value="FTSW_RODA_SPOVE"/>
    <property type="match status" value="1"/>
</dbReference>
<evidence type="ECO:0000313" key="13">
    <source>
        <dbReference type="Proteomes" id="UP000231567"/>
    </source>
</evidence>
<evidence type="ECO:0000256" key="9">
    <source>
        <dbReference type="ARBA" id="ARBA00023136"/>
    </source>
</evidence>
<evidence type="ECO:0000256" key="5">
    <source>
        <dbReference type="ARBA" id="ARBA00022692"/>
    </source>
</evidence>
<dbReference type="EC" id="2.4.99.28" evidence="11"/>
<keyword evidence="5 11" id="KW-0812">Transmembrane</keyword>
<keyword evidence="9 11" id="KW-0472">Membrane</keyword>
<comment type="subcellular location">
    <subcellularLocation>
        <location evidence="11">Cell membrane</location>
        <topology evidence="11">Multi-pass membrane protein</topology>
    </subcellularLocation>
    <subcellularLocation>
        <location evidence="1">Membrane</location>
        <topology evidence="1">Multi-pass membrane protein</topology>
    </subcellularLocation>
</comment>
<dbReference type="PROSITE" id="PS00428">
    <property type="entry name" value="FTSW_RODA_SPOVE"/>
    <property type="match status" value="1"/>
</dbReference>
<comment type="catalytic activity">
    <reaction evidence="11">
        <text>[GlcNAc-(1-&gt;4)-Mur2Ac(oyl-L-Ala-gamma-D-Glu-L-Lys-D-Ala-D-Ala)](n)-di-trans,octa-cis-undecaprenyl diphosphate + beta-D-GlcNAc-(1-&gt;4)-Mur2Ac(oyl-L-Ala-gamma-D-Glu-L-Lys-D-Ala-D-Ala)-di-trans,octa-cis-undecaprenyl diphosphate = [GlcNAc-(1-&gt;4)-Mur2Ac(oyl-L-Ala-gamma-D-Glu-L-Lys-D-Ala-D-Ala)](n+1)-di-trans,octa-cis-undecaprenyl diphosphate + di-trans,octa-cis-undecaprenyl diphosphate + H(+)</text>
        <dbReference type="Rhea" id="RHEA:23708"/>
        <dbReference type="Rhea" id="RHEA-COMP:9602"/>
        <dbReference type="Rhea" id="RHEA-COMP:9603"/>
        <dbReference type="ChEBI" id="CHEBI:15378"/>
        <dbReference type="ChEBI" id="CHEBI:58405"/>
        <dbReference type="ChEBI" id="CHEBI:60033"/>
        <dbReference type="ChEBI" id="CHEBI:78435"/>
        <dbReference type="EC" id="2.4.99.28"/>
    </reaction>
</comment>
<dbReference type="GO" id="GO:0051301">
    <property type="term" value="P:cell division"/>
    <property type="evidence" value="ECO:0007669"/>
    <property type="project" value="InterPro"/>
</dbReference>
<dbReference type="GO" id="GO:0008955">
    <property type="term" value="F:peptidoglycan glycosyltransferase activity"/>
    <property type="evidence" value="ECO:0007669"/>
    <property type="project" value="UniProtKB-UniRule"/>
</dbReference>
<evidence type="ECO:0000256" key="6">
    <source>
        <dbReference type="ARBA" id="ARBA00022960"/>
    </source>
</evidence>
<feature type="transmembrane region" description="Helical" evidence="11">
    <location>
        <begin position="159"/>
        <end position="176"/>
    </location>
</feature>
<dbReference type="EMBL" id="PCRM01000005">
    <property type="protein sequence ID" value="PIP21930.1"/>
    <property type="molecule type" value="Genomic_DNA"/>
</dbReference>
<evidence type="ECO:0000313" key="12">
    <source>
        <dbReference type="EMBL" id="PIP21930.1"/>
    </source>
</evidence>
<comment type="caution">
    <text evidence="12">The sequence shown here is derived from an EMBL/GenBank/DDBJ whole genome shotgun (WGS) entry which is preliminary data.</text>
</comment>